<organism evidence="2">
    <name type="scientific">Octactis speculum</name>
    <dbReference type="NCBI Taxonomy" id="3111310"/>
    <lineage>
        <taxon>Eukaryota</taxon>
        <taxon>Sar</taxon>
        <taxon>Stramenopiles</taxon>
        <taxon>Ochrophyta</taxon>
        <taxon>Dictyochophyceae</taxon>
        <taxon>Dictyochales</taxon>
        <taxon>Dictyochaceae</taxon>
        <taxon>Octactis</taxon>
    </lineage>
</organism>
<accession>A0A7S2HP08</accession>
<dbReference type="GO" id="GO:0005634">
    <property type="term" value="C:nucleus"/>
    <property type="evidence" value="ECO:0007669"/>
    <property type="project" value="TreeGrafter"/>
</dbReference>
<proteinExistence type="inferred from homology"/>
<sequence length="130" mass="14280">MLNLPPQLVPQMHQSLLSDIAWAQENAENGAEEADVNFESLIVVAPCSVVNSKKEDQEDSKPLDSALKLPANTLFDRFDDEYLCEGARFSFTFETAPSTPGAPPKLFLVSVIDFKQYEKNVGRLGGVFGS</sequence>
<name>A0A7S2HP08_9STRA</name>
<reference evidence="2" key="1">
    <citation type="submission" date="2021-01" db="EMBL/GenBank/DDBJ databases">
        <authorList>
            <person name="Corre E."/>
            <person name="Pelletier E."/>
            <person name="Niang G."/>
            <person name="Scheremetjew M."/>
            <person name="Finn R."/>
            <person name="Kale V."/>
            <person name="Holt S."/>
            <person name="Cochrane G."/>
            <person name="Meng A."/>
            <person name="Brown T."/>
            <person name="Cohen L."/>
        </authorList>
    </citation>
    <scope>NUCLEOTIDE SEQUENCE</scope>
    <source>
        <strain evidence="2">CCMP1381</strain>
    </source>
</reference>
<dbReference type="PANTHER" id="PTHR13261">
    <property type="entry name" value="BRCA2 AND CDKN1A INTERACTING PROTEIN"/>
    <property type="match status" value="1"/>
</dbReference>
<gene>
    <name evidence="2" type="ORF">DSPE1174_LOCUS32776</name>
</gene>
<comment type="similarity">
    <text evidence="1">Belongs to the BCP1 family.</text>
</comment>
<dbReference type="PANTHER" id="PTHR13261:SF0">
    <property type="entry name" value="BRCA2 AND CDKN1A-INTERACTING PROTEIN"/>
    <property type="match status" value="1"/>
</dbReference>
<dbReference type="Pfam" id="PF13862">
    <property type="entry name" value="BCCIP"/>
    <property type="match status" value="1"/>
</dbReference>
<evidence type="ECO:0000256" key="1">
    <source>
        <dbReference type="ARBA" id="ARBA00006781"/>
    </source>
</evidence>
<dbReference type="AlphaFoldDB" id="A0A7S2HP08"/>
<protein>
    <submittedName>
        <fullName evidence="2">Uncharacterized protein</fullName>
    </submittedName>
</protein>
<dbReference type="EMBL" id="HBGS01062944">
    <property type="protein sequence ID" value="CAD9495607.1"/>
    <property type="molecule type" value="Transcribed_RNA"/>
</dbReference>
<evidence type="ECO:0000313" key="2">
    <source>
        <dbReference type="EMBL" id="CAD9495607.1"/>
    </source>
</evidence>
<dbReference type="InterPro" id="IPR025602">
    <property type="entry name" value="BCP1_family"/>
</dbReference>